<dbReference type="EMBL" id="UZAN01041282">
    <property type="protein sequence ID" value="VDP72551.1"/>
    <property type="molecule type" value="Genomic_DNA"/>
</dbReference>
<reference evidence="2 3" key="2">
    <citation type="submission" date="2018-11" db="EMBL/GenBank/DDBJ databases">
        <authorList>
            <consortium name="Pathogen Informatics"/>
        </authorList>
    </citation>
    <scope>NUCLEOTIDE SEQUENCE [LARGE SCALE GENOMIC DNA]</scope>
    <source>
        <strain evidence="2 3">Egypt</strain>
    </source>
</reference>
<gene>
    <name evidence="2" type="ORF">ECPE_LOCUS4425</name>
</gene>
<reference evidence="4" key="1">
    <citation type="submission" date="2016-06" db="UniProtKB">
        <authorList>
            <consortium name="WormBaseParasite"/>
        </authorList>
    </citation>
    <scope>IDENTIFICATION</scope>
</reference>
<evidence type="ECO:0000313" key="2">
    <source>
        <dbReference type="EMBL" id="VDP72551.1"/>
    </source>
</evidence>
<feature type="region of interest" description="Disordered" evidence="1">
    <location>
        <begin position="59"/>
        <end position="81"/>
    </location>
</feature>
<keyword evidence="3" id="KW-1185">Reference proteome</keyword>
<protein>
    <submittedName>
        <fullName evidence="2 4">Uncharacterized protein</fullName>
    </submittedName>
</protein>
<accession>A0A183ABU0</accession>
<feature type="compositionally biased region" description="Basic and acidic residues" evidence="1">
    <location>
        <begin position="61"/>
        <end position="76"/>
    </location>
</feature>
<dbReference type="Proteomes" id="UP000272942">
    <property type="component" value="Unassembled WGS sequence"/>
</dbReference>
<dbReference type="AlphaFoldDB" id="A0A183ABU0"/>
<name>A0A183ABU0_9TREM</name>
<evidence type="ECO:0000313" key="3">
    <source>
        <dbReference type="Proteomes" id="UP000272942"/>
    </source>
</evidence>
<organism evidence="4">
    <name type="scientific">Echinostoma caproni</name>
    <dbReference type="NCBI Taxonomy" id="27848"/>
    <lineage>
        <taxon>Eukaryota</taxon>
        <taxon>Metazoa</taxon>
        <taxon>Spiralia</taxon>
        <taxon>Lophotrochozoa</taxon>
        <taxon>Platyhelminthes</taxon>
        <taxon>Trematoda</taxon>
        <taxon>Digenea</taxon>
        <taxon>Plagiorchiida</taxon>
        <taxon>Echinostomata</taxon>
        <taxon>Echinostomatoidea</taxon>
        <taxon>Echinostomatidae</taxon>
        <taxon>Echinostoma</taxon>
    </lineage>
</organism>
<evidence type="ECO:0000256" key="1">
    <source>
        <dbReference type="SAM" id="MobiDB-lite"/>
    </source>
</evidence>
<dbReference type="WBParaSite" id="ECPE_0000443701-mRNA-1">
    <property type="protein sequence ID" value="ECPE_0000443701-mRNA-1"/>
    <property type="gene ID" value="ECPE_0000443701"/>
</dbReference>
<dbReference type="OrthoDB" id="6248222at2759"/>
<sequence>MRPTAIFADGLIRFQLSNQNCHQQGWVISLGPRTENIWINELLDEAGEEAMFAAESVHSMPAREDQSVSDVEKQSRDLLSPESCQGRAEIGTIQHNYSNGKPFLLRFTDQTDIILYPFPF</sequence>
<evidence type="ECO:0000313" key="4">
    <source>
        <dbReference type="WBParaSite" id="ECPE_0000443701-mRNA-1"/>
    </source>
</evidence>
<proteinExistence type="predicted"/>